<proteinExistence type="predicted"/>
<dbReference type="InterPro" id="IPR042371">
    <property type="entry name" value="Z_dom"/>
</dbReference>
<organism evidence="6 7">
    <name type="scientific">Bovine papular stomatitis virus</name>
    <dbReference type="NCBI Taxonomy" id="129727"/>
    <lineage>
        <taxon>Viruses</taxon>
        <taxon>Varidnaviria</taxon>
        <taxon>Bamfordvirae</taxon>
        <taxon>Nucleocytoviricota</taxon>
        <taxon>Pokkesviricetes</taxon>
        <taxon>Chitovirales</taxon>
        <taxon>Poxviridae</taxon>
        <taxon>Chordopoxvirinae</taxon>
        <taxon>Parapoxvirus</taxon>
        <taxon>Parapoxvirus bovinestomatitis</taxon>
    </lineage>
</organism>
<dbReference type="Gene3D" id="3.30.160.20">
    <property type="match status" value="1"/>
</dbReference>
<evidence type="ECO:0000256" key="1">
    <source>
        <dbReference type="ARBA" id="ARBA00022884"/>
    </source>
</evidence>
<dbReference type="EMBL" id="KM875472">
    <property type="protein sequence ID" value="AKC03446.1"/>
    <property type="molecule type" value="Genomic_DNA"/>
</dbReference>
<gene>
    <name evidence="6" type="ORF">BVTX09c1_020</name>
</gene>
<evidence type="ECO:0000259" key="5">
    <source>
        <dbReference type="PROSITE" id="PS50139"/>
    </source>
</evidence>
<feature type="domain" description="DRBM" evidence="4">
    <location>
        <begin position="124"/>
        <end position="192"/>
    </location>
</feature>
<dbReference type="SMART" id="SM00550">
    <property type="entry name" value="Zalpha"/>
    <property type="match status" value="1"/>
</dbReference>
<feature type="region of interest" description="Disordered" evidence="3">
    <location>
        <begin position="67"/>
        <end position="93"/>
    </location>
</feature>
<evidence type="ECO:0000256" key="3">
    <source>
        <dbReference type="SAM" id="MobiDB-lite"/>
    </source>
</evidence>
<dbReference type="SUPFAM" id="SSF46785">
    <property type="entry name" value="Winged helix' DNA-binding domain"/>
    <property type="match status" value="1"/>
</dbReference>
<evidence type="ECO:0000313" key="7">
    <source>
        <dbReference type="Proteomes" id="UP000163391"/>
    </source>
</evidence>
<evidence type="ECO:0000256" key="2">
    <source>
        <dbReference type="PROSITE-ProRule" id="PRU00266"/>
    </source>
</evidence>
<dbReference type="Pfam" id="PF00035">
    <property type="entry name" value="dsrm"/>
    <property type="match status" value="1"/>
</dbReference>
<dbReference type="SUPFAM" id="SSF54768">
    <property type="entry name" value="dsRNA-binding domain-like"/>
    <property type="match status" value="1"/>
</dbReference>
<dbReference type="InterPro" id="IPR036390">
    <property type="entry name" value="WH_DNA-bd_sf"/>
</dbReference>
<dbReference type="InterPro" id="IPR036388">
    <property type="entry name" value="WH-like_DNA-bd_sf"/>
</dbReference>
<name>A0A0E3T8U9_9POXV</name>
<sequence length="198" mass="21131">MSSCDRESTILTFLSSSCTPVPAKRVAAALGISKHEANRCLYKMLESDTVECVDGCPPLWSVRAAQRETNEKDDAAPTSGDEEAASGSDVEPMETECTYRSASLFGEDIDVLTVGAVTHLKTLNPVSAVNEYCMRTHRPLVFQECRTGGHDHCPLFSCTVVVSEKTVSTASGCSKKAARSAACAKALIVLIDNCGVSF</sequence>
<dbReference type="CDD" id="cd19875">
    <property type="entry name" value="DSRM_EIF2AK2-like"/>
    <property type="match status" value="1"/>
</dbReference>
<dbReference type="GO" id="GO:0003726">
    <property type="term" value="F:double-stranded RNA adenosine deaminase activity"/>
    <property type="evidence" value="ECO:0007669"/>
    <property type="project" value="InterPro"/>
</dbReference>
<evidence type="ECO:0000313" key="6">
    <source>
        <dbReference type="EMBL" id="AKC03446.1"/>
    </source>
</evidence>
<dbReference type="Gene3D" id="1.10.10.10">
    <property type="entry name" value="Winged helix-like DNA-binding domain superfamily/Winged helix DNA-binding domain"/>
    <property type="match status" value="1"/>
</dbReference>
<dbReference type="InterPro" id="IPR014720">
    <property type="entry name" value="dsRBD_dom"/>
</dbReference>
<evidence type="ECO:0000259" key="4">
    <source>
        <dbReference type="PROSITE" id="PS50137"/>
    </source>
</evidence>
<dbReference type="PROSITE" id="PS50139">
    <property type="entry name" value="Z_BINDING"/>
    <property type="match status" value="1"/>
</dbReference>
<keyword evidence="1 2" id="KW-0694">RNA-binding</keyword>
<dbReference type="SMART" id="SM00358">
    <property type="entry name" value="DSRM"/>
    <property type="match status" value="1"/>
</dbReference>
<accession>A0A0E3T8U9</accession>
<feature type="domain" description="Z-binding" evidence="5">
    <location>
        <begin position="1"/>
        <end position="64"/>
    </location>
</feature>
<dbReference type="Proteomes" id="UP000163391">
    <property type="component" value="Segment"/>
</dbReference>
<dbReference type="PROSITE" id="PS51257">
    <property type="entry name" value="PROKAR_LIPOPROTEIN"/>
    <property type="match status" value="1"/>
</dbReference>
<dbReference type="Pfam" id="PF02295">
    <property type="entry name" value="z-alpha"/>
    <property type="match status" value="1"/>
</dbReference>
<reference evidence="6 7" key="1">
    <citation type="journal article" date="2015" name="Arch. Virol.">
        <title>Coinfection with multiple strains of bovine papular stomatitis virus.</title>
        <authorList>
            <person name="Huang T."/>
            <person name="Tulman E.R."/>
            <person name="Diel D.G."/>
            <person name="Khatiwada S."/>
            <person name="Sims W."/>
            <person name="Edwards J.F."/>
            <person name="Wen X."/>
            <person name="Kutish G.F."/>
            <person name="Rock D.L."/>
            <person name="Delhon G."/>
        </authorList>
    </citation>
    <scope>NUCLEOTIDE SEQUENCE [LARGE SCALE GENOMIC DNA]</scope>
    <source>
        <strain evidence="6">BV-TX09c1</strain>
    </source>
</reference>
<protein>
    <submittedName>
        <fullName evidence="6">DsRNA-binding PKR inhibitor</fullName>
    </submittedName>
</protein>
<dbReference type="GO" id="GO:0003723">
    <property type="term" value="F:RNA binding"/>
    <property type="evidence" value="ECO:0007669"/>
    <property type="project" value="UniProtKB-UniRule"/>
</dbReference>
<dbReference type="PROSITE" id="PS50137">
    <property type="entry name" value="DS_RBD"/>
    <property type="match status" value="1"/>
</dbReference>